<dbReference type="GeneID" id="109131539"/>
<sequence length="362" mass="40965">MVAPGKVLRLRKAIYGLKQSPRACGLVVVLIYVDDLIITGDDQEGVQDTKAFLHSAFDIKDLGELRYFLGIEIYRSSEGLFLSQRKYTLDLLAETGRLGAKQAATPLEEGYQAKRKGESIWAKEGKPREPMDEPYEDVTRYQRLVGKLIYVTITRPDICYAVNRASQYMKAQTKYHWSIVERILSYLKGSPGQGIWMDKNSNTEIVGYFDVDYAGDTLDRRSTTGYCTFIGGNLVTWKSKKQKVVSCSSDEAEYRAMRKLTNELTWLKALLKDLGVDSKKPITIHCDNEAAIHIATNLVFHERTKHIEVDCHKVREKIEEGVILPCHTRSQDQLADIFTKAACPKVCGHIHSKLGLVDITRP</sequence>
<reference evidence="2" key="1">
    <citation type="journal article" date="2014" name="Nat. Commun.">
        <title>The emerging biofuel crop Camelina sativa retains a highly undifferentiated hexaploid genome structure.</title>
        <authorList>
            <person name="Kagale S."/>
            <person name="Koh C."/>
            <person name="Nixon J."/>
            <person name="Bollina V."/>
            <person name="Clarke W.E."/>
            <person name="Tuteja R."/>
            <person name="Spillane C."/>
            <person name="Robinson S.J."/>
            <person name="Links M.G."/>
            <person name="Clarke C."/>
            <person name="Higgins E.E."/>
            <person name="Huebert T."/>
            <person name="Sharpe A.G."/>
            <person name="Parkin I.A."/>
        </authorList>
    </citation>
    <scope>NUCLEOTIDE SEQUENCE [LARGE SCALE GENOMIC DNA]</scope>
    <source>
        <strain evidence="2">cv. DH55</strain>
    </source>
</reference>
<dbReference type="RefSeq" id="XP_019098135.1">
    <property type="nucleotide sequence ID" value="XM_019242590.1"/>
</dbReference>
<name>A0ABM1RGJ7_CAMSA</name>
<evidence type="ECO:0000313" key="2">
    <source>
        <dbReference type="Proteomes" id="UP000694864"/>
    </source>
</evidence>
<dbReference type="InterPro" id="IPR013103">
    <property type="entry name" value="RVT_2"/>
</dbReference>
<feature type="domain" description="Reverse transcriptase Ty1/copia-type" evidence="1">
    <location>
        <begin position="27"/>
        <end position="108"/>
    </location>
</feature>
<evidence type="ECO:0000313" key="3">
    <source>
        <dbReference type="RefSeq" id="XP_019098135.1"/>
    </source>
</evidence>
<keyword evidence="2" id="KW-1185">Reference proteome</keyword>
<accession>A0ABM1RGJ7</accession>
<organism evidence="2 3">
    <name type="scientific">Camelina sativa</name>
    <name type="common">False flax</name>
    <name type="synonym">Myagrum sativum</name>
    <dbReference type="NCBI Taxonomy" id="90675"/>
    <lineage>
        <taxon>Eukaryota</taxon>
        <taxon>Viridiplantae</taxon>
        <taxon>Streptophyta</taxon>
        <taxon>Embryophyta</taxon>
        <taxon>Tracheophyta</taxon>
        <taxon>Spermatophyta</taxon>
        <taxon>Magnoliopsida</taxon>
        <taxon>eudicotyledons</taxon>
        <taxon>Gunneridae</taxon>
        <taxon>Pentapetalae</taxon>
        <taxon>rosids</taxon>
        <taxon>malvids</taxon>
        <taxon>Brassicales</taxon>
        <taxon>Brassicaceae</taxon>
        <taxon>Camelineae</taxon>
        <taxon>Camelina</taxon>
    </lineage>
</organism>
<protein>
    <submittedName>
        <fullName evidence="3">Uncharacterized protein LOC109131539</fullName>
    </submittedName>
</protein>
<dbReference type="SUPFAM" id="SSF56672">
    <property type="entry name" value="DNA/RNA polymerases"/>
    <property type="match status" value="1"/>
</dbReference>
<dbReference type="Proteomes" id="UP000694864">
    <property type="component" value="Unplaced"/>
</dbReference>
<dbReference type="PANTHER" id="PTHR11439">
    <property type="entry name" value="GAG-POL-RELATED RETROTRANSPOSON"/>
    <property type="match status" value="1"/>
</dbReference>
<gene>
    <name evidence="3" type="primary">LOC109131539</name>
</gene>
<evidence type="ECO:0000259" key="1">
    <source>
        <dbReference type="Pfam" id="PF07727"/>
    </source>
</evidence>
<dbReference type="PANTHER" id="PTHR11439:SF467">
    <property type="entry name" value="INTEGRASE CATALYTIC DOMAIN-CONTAINING PROTEIN"/>
    <property type="match status" value="1"/>
</dbReference>
<dbReference type="Pfam" id="PF07727">
    <property type="entry name" value="RVT_2"/>
    <property type="match status" value="1"/>
</dbReference>
<dbReference type="InterPro" id="IPR043502">
    <property type="entry name" value="DNA/RNA_pol_sf"/>
</dbReference>
<reference evidence="3" key="2">
    <citation type="submission" date="2025-08" db="UniProtKB">
        <authorList>
            <consortium name="RefSeq"/>
        </authorList>
    </citation>
    <scope>IDENTIFICATION</scope>
    <source>
        <tissue evidence="3">Leaf</tissue>
    </source>
</reference>
<dbReference type="CDD" id="cd09272">
    <property type="entry name" value="RNase_HI_RT_Ty1"/>
    <property type="match status" value="1"/>
</dbReference>
<proteinExistence type="predicted"/>